<organism evidence="4 5">
    <name type="scientific">Cohnella soli</name>
    <dbReference type="NCBI Taxonomy" id="425005"/>
    <lineage>
        <taxon>Bacteria</taxon>
        <taxon>Bacillati</taxon>
        <taxon>Bacillota</taxon>
        <taxon>Bacilli</taxon>
        <taxon>Bacillales</taxon>
        <taxon>Paenibacillaceae</taxon>
        <taxon>Cohnella</taxon>
    </lineage>
</organism>
<dbReference type="Gene3D" id="3.90.1750.20">
    <property type="entry name" value="Putative Large Serine Recombinase, Chain B, Domain 2"/>
    <property type="match status" value="1"/>
</dbReference>
<dbReference type="PANTHER" id="PTHR30461">
    <property type="entry name" value="DNA-INVERTASE FROM LAMBDOID PROPHAGE"/>
    <property type="match status" value="1"/>
</dbReference>
<comment type="caution">
    <text evidence="4">The sequence shown here is derived from an EMBL/GenBank/DDBJ whole genome shotgun (WGS) entry which is preliminary data.</text>
</comment>
<dbReference type="RefSeq" id="WP_378136822.1">
    <property type="nucleotide sequence ID" value="NZ_JBHSMI010000029.1"/>
</dbReference>
<dbReference type="EMBL" id="JBHSMI010000029">
    <property type="protein sequence ID" value="MFC5405519.1"/>
    <property type="molecule type" value="Genomic_DNA"/>
</dbReference>
<name>A0ABW0HX05_9BACL</name>
<dbReference type="InterPro" id="IPR006119">
    <property type="entry name" value="Resolv_N"/>
</dbReference>
<dbReference type="Pfam" id="PF07508">
    <property type="entry name" value="Recombinase"/>
    <property type="match status" value="1"/>
</dbReference>
<dbReference type="InterPro" id="IPR025827">
    <property type="entry name" value="Zn_ribbon_recom_dom"/>
</dbReference>
<evidence type="ECO:0000259" key="2">
    <source>
        <dbReference type="PROSITE" id="PS51736"/>
    </source>
</evidence>
<keyword evidence="5" id="KW-1185">Reference proteome</keyword>
<evidence type="ECO:0000313" key="5">
    <source>
        <dbReference type="Proteomes" id="UP001596113"/>
    </source>
</evidence>
<dbReference type="SMART" id="SM00857">
    <property type="entry name" value="Resolvase"/>
    <property type="match status" value="1"/>
</dbReference>
<protein>
    <submittedName>
        <fullName evidence="4">Recombinase family protein</fullName>
    </submittedName>
</protein>
<gene>
    <name evidence="4" type="ORF">ACFPOF_22480</name>
</gene>
<dbReference type="Pfam" id="PF13408">
    <property type="entry name" value="Zn_ribbon_recom"/>
    <property type="match status" value="1"/>
</dbReference>
<dbReference type="PROSITE" id="PS51736">
    <property type="entry name" value="RECOMBINASES_3"/>
    <property type="match status" value="1"/>
</dbReference>
<dbReference type="InterPro" id="IPR011109">
    <property type="entry name" value="DNA_bind_recombinase_dom"/>
</dbReference>
<feature type="coiled-coil region" evidence="1">
    <location>
        <begin position="387"/>
        <end position="449"/>
    </location>
</feature>
<feature type="domain" description="Resolvase/invertase-type recombinase catalytic" evidence="2">
    <location>
        <begin position="8"/>
        <end position="154"/>
    </location>
</feature>
<dbReference type="InterPro" id="IPR036162">
    <property type="entry name" value="Resolvase-like_N_sf"/>
</dbReference>
<dbReference type="SUPFAM" id="SSF53041">
    <property type="entry name" value="Resolvase-like"/>
    <property type="match status" value="1"/>
</dbReference>
<dbReference type="PANTHER" id="PTHR30461:SF23">
    <property type="entry name" value="DNA RECOMBINASE-RELATED"/>
    <property type="match status" value="1"/>
</dbReference>
<dbReference type="InterPro" id="IPR038109">
    <property type="entry name" value="DNA_bind_recomb_sf"/>
</dbReference>
<evidence type="ECO:0000256" key="1">
    <source>
        <dbReference type="SAM" id="Coils"/>
    </source>
</evidence>
<keyword evidence="1" id="KW-0175">Coiled coil</keyword>
<dbReference type="InterPro" id="IPR050639">
    <property type="entry name" value="SSR_resolvase"/>
</dbReference>
<dbReference type="PROSITE" id="PS51737">
    <property type="entry name" value="RECOMBINASE_DNA_BIND"/>
    <property type="match status" value="1"/>
</dbReference>
<dbReference type="Proteomes" id="UP001596113">
    <property type="component" value="Unassembled WGS sequence"/>
</dbReference>
<dbReference type="Pfam" id="PF00239">
    <property type="entry name" value="Resolvase"/>
    <property type="match status" value="1"/>
</dbReference>
<feature type="domain" description="Recombinase" evidence="3">
    <location>
        <begin position="164"/>
        <end position="291"/>
    </location>
</feature>
<evidence type="ECO:0000259" key="3">
    <source>
        <dbReference type="PROSITE" id="PS51737"/>
    </source>
</evidence>
<evidence type="ECO:0000313" key="4">
    <source>
        <dbReference type="EMBL" id="MFC5405519.1"/>
    </source>
</evidence>
<sequence>MESKQIKHVAVYLRKSRDEGEFDDVLSKHRDTLLALVNNRNWSYRLYEEVASGEKIESRKEMQKLLRHVEDKMYDGVVVMDIDRLGRGENKDWALIKDTFLYSETVIITPNKIFDLEEDNDDVSFDFMSIFARLEYKTIKRRMRQGKEAGARKGMWTSGRPPFPYYYDKNTRSLAVDETNRPIYRAIIEKYLNDENLIDIAIWLTNNKIPTPYKIKPNGKDKGWSHVTVRRLLKSDVHLGYITFGKTRTKRGQVEIVPDEERIRAMGNHEKLKTPEEHEKIIERLTKNKLINPNARRNVLPLSGLVVCEKCGHRMQLRVGYGKGKGKYWTLLCNYVYKDGSKCEQKGKQLNDDFYNALFERIIHVDPQILKEIEIHGVRFNDTKVIIEVKEQDLNKQKRALEKLYESYEESVITKQEFVERKELRVRQIHGLEEEIHELRRTLENKDNFPTITSMYKRIDKFQEIWNGAVTNEEKNKALKQLVERIVYDRDEDRIELTVCYK</sequence>
<accession>A0ABW0HX05</accession>
<reference evidence="5" key="1">
    <citation type="journal article" date="2019" name="Int. J. Syst. Evol. Microbiol.">
        <title>The Global Catalogue of Microorganisms (GCM) 10K type strain sequencing project: providing services to taxonomists for standard genome sequencing and annotation.</title>
        <authorList>
            <consortium name="The Broad Institute Genomics Platform"/>
            <consortium name="The Broad Institute Genome Sequencing Center for Infectious Disease"/>
            <person name="Wu L."/>
            <person name="Ma J."/>
        </authorList>
    </citation>
    <scope>NUCLEOTIDE SEQUENCE [LARGE SCALE GENOMIC DNA]</scope>
    <source>
        <strain evidence="5">CGMCC 1.18575</strain>
    </source>
</reference>
<proteinExistence type="predicted"/>
<dbReference type="Gene3D" id="3.40.50.1390">
    <property type="entry name" value="Resolvase, N-terminal catalytic domain"/>
    <property type="match status" value="1"/>
</dbReference>
<dbReference type="CDD" id="cd00338">
    <property type="entry name" value="Ser_Recombinase"/>
    <property type="match status" value="1"/>
</dbReference>